<evidence type="ECO:0000313" key="3">
    <source>
        <dbReference type="Proteomes" id="UP001589896"/>
    </source>
</evidence>
<keyword evidence="3" id="KW-1185">Reference proteome</keyword>
<dbReference type="Proteomes" id="UP001589896">
    <property type="component" value="Unassembled WGS sequence"/>
</dbReference>
<organism evidence="2 3">
    <name type="scientific">Lysobacter korlensis</name>
    <dbReference type="NCBI Taxonomy" id="553636"/>
    <lineage>
        <taxon>Bacteria</taxon>
        <taxon>Pseudomonadati</taxon>
        <taxon>Pseudomonadota</taxon>
        <taxon>Gammaproteobacteria</taxon>
        <taxon>Lysobacterales</taxon>
        <taxon>Lysobacteraceae</taxon>
        <taxon>Lysobacter</taxon>
    </lineage>
</organism>
<dbReference type="EMBL" id="JBHLTG010000004">
    <property type="protein sequence ID" value="MFC0679538.1"/>
    <property type="molecule type" value="Genomic_DNA"/>
</dbReference>
<protein>
    <submittedName>
        <fullName evidence="2">Uncharacterized protein</fullName>
    </submittedName>
</protein>
<feature type="chain" id="PRO_5045533822" evidence="1">
    <location>
        <begin position="20"/>
        <end position="79"/>
    </location>
</feature>
<accession>A0ABV6RUC6</accession>
<reference evidence="2 3" key="1">
    <citation type="submission" date="2024-09" db="EMBL/GenBank/DDBJ databases">
        <authorList>
            <person name="Sun Q."/>
            <person name="Mori K."/>
        </authorList>
    </citation>
    <scope>NUCLEOTIDE SEQUENCE [LARGE SCALE GENOMIC DNA]</scope>
    <source>
        <strain evidence="2 3">KCTC 23076</strain>
    </source>
</reference>
<feature type="signal peptide" evidence="1">
    <location>
        <begin position="1"/>
        <end position="19"/>
    </location>
</feature>
<sequence>MSAFLVGLSMSLLSMSAFAHPGGHDSDMKPLATTCTELAYPQRYETDPAYPEIKALVEECEAAKKAPAEKAKAKPAKKT</sequence>
<name>A0ABV6RUC6_9GAMM</name>
<keyword evidence="1" id="KW-0732">Signal</keyword>
<gene>
    <name evidence="2" type="ORF">ACFFGH_17005</name>
</gene>
<comment type="caution">
    <text evidence="2">The sequence shown here is derived from an EMBL/GenBank/DDBJ whole genome shotgun (WGS) entry which is preliminary data.</text>
</comment>
<evidence type="ECO:0000313" key="2">
    <source>
        <dbReference type="EMBL" id="MFC0679538.1"/>
    </source>
</evidence>
<dbReference type="RefSeq" id="WP_386670423.1">
    <property type="nucleotide sequence ID" value="NZ_JBHLTG010000004.1"/>
</dbReference>
<proteinExistence type="predicted"/>
<evidence type="ECO:0000256" key="1">
    <source>
        <dbReference type="SAM" id="SignalP"/>
    </source>
</evidence>